<gene>
    <name evidence="2" type="primary">LOC136082550</name>
</gene>
<organism evidence="1 2">
    <name type="scientific">Hydra vulgaris</name>
    <name type="common">Hydra</name>
    <name type="synonym">Hydra attenuata</name>
    <dbReference type="NCBI Taxonomy" id="6087"/>
    <lineage>
        <taxon>Eukaryota</taxon>
        <taxon>Metazoa</taxon>
        <taxon>Cnidaria</taxon>
        <taxon>Hydrozoa</taxon>
        <taxon>Hydroidolina</taxon>
        <taxon>Anthoathecata</taxon>
        <taxon>Aplanulata</taxon>
        <taxon>Hydridae</taxon>
        <taxon>Hydra</taxon>
    </lineage>
</organism>
<dbReference type="Proteomes" id="UP001652625">
    <property type="component" value="Chromosome 07"/>
</dbReference>
<evidence type="ECO:0000313" key="2">
    <source>
        <dbReference type="RefSeq" id="XP_065658033.1"/>
    </source>
</evidence>
<name>A0ABM4C8T9_HYDVU</name>
<dbReference type="RefSeq" id="XP_065658033.1">
    <property type="nucleotide sequence ID" value="XM_065801961.1"/>
</dbReference>
<accession>A0ABM4C8T9</accession>
<evidence type="ECO:0000313" key="1">
    <source>
        <dbReference type="Proteomes" id="UP001652625"/>
    </source>
</evidence>
<proteinExistence type="predicted"/>
<dbReference type="GeneID" id="136082550"/>
<sequence>MHIGHDNQKNKYTLKCNIEELETSKKNLKETSLERDLGVYITNDLKWEHHIEYIVNKANTKLGLTKHAFNYINKNTMKLLYISLVRPHLEYAFQIWNPYYAKDIILIERVQKRATKICFPKGINYEQNMKLLKLVDGRLRGDLIQMFRFQNNIDKKKLV</sequence>
<keyword evidence="1" id="KW-1185">Reference proteome</keyword>
<dbReference type="PRINTS" id="PR01345">
    <property type="entry name" value="CERVTRCPTASE"/>
</dbReference>
<dbReference type="PANTHER" id="PTHR33332">
    <property type="entry name" value="REVERSE TRANSCRIPTASE DOMAIN-CONTAINING PROTEIN"/>
    <property type="match status" value="1"/>
</dbReference>
<protein>
    <submittedName>
        <fullName evidence="2">Uncharacterized protein LOC136082550</fullName>
    </submittedName>
</protein>
<reference evidence="2" key="1">
    <citation type="submission" date="2025-08" db="UniProtKB">
        <authorList>
            <consortium name="RefSeq"/>
        </authorList>
    </citation>
    <scope>IDENTIFICATION</scope>
</reference>